<dbReference type="GO" id="GO:0005634">
    <property type="term" value="C:nucleus"/>
    <property type="evidence" value="ECO:0007669"/>
    <property type="project" value="UniProtKB-SubCell"/>
</dbReference>
<dbReference type="InterPro" id="IPR011598">
    <property type="entry name" value="bHLH_dom"/>
</dbReference>
<evidence type="ECO:0000259" key="6">
    <source>
        <dbReference type="PROSITE" id="PS50888"/>
    </source>
</evidence>
<dbReference type="SUPFAM" id="SSF47459">
    <property type="entry name" value="HLH, helix-loop-helix DNA-binding domain"/>
    <property type="match status" value="1"/>
</dbReference>
<comment type="subcellular location">
    <subcellularLocation>
        <location evidence="1">Nucleus</location>
    </subcellularLocation>
</comment>
<dbReference type="AlphaFoldDB" id="A0A060T113"/>
<keyword evidence="2" id="KW-0805">Transcription regulation</keyword>
<dbReference type="InterPro" id="IPR036638">
    <property type="entry name" value="HLH_DNA-bd_sf"/>
</dbReference>
<dbReference type="Pfam" id="PF00010">
    <property type="entry name" value="HLH"/>
    <property type="match status" value="1"/>
</dbReference>
<evidence type="ECO:0000256" key="5">
    <source>
        <dbReference type="SAM" id="MobiDB-lite"/>
    </source>
</evidence>
<dbReference type="GO" id="GO:0000981">
    <property type="term" value="F:DNA-binding transcription factor activity, RNA polymerase II-specific"/>
    <property type="evidence" value="ECO:0007669"/>
    <property type="project" value="TreeGrafter"/>
</dbReference>
<reference evidence="7" key="2">
    <citation type="submission" date="2014-06" db="EMBL/GenBank/DDBJ databases">
        <title>The complete genome of Blastobotrys (Arxula) adeninivorans LS3 - a yeast of biotechnological interest.</title>
        <authorList>
            <person name="Kunze G."/>
            <person name="Gaillardin C."/>
            <person name="Czernicka M."/>
            <person name="Durrens P."/>
            <person name="Martin T."/>
            <person name="Boer E."/>
            <person name="Gabaldon T."/>
            <person name="Cruz J."/>
            <person name="Talla E."/>
            <person name="Marck C."/>
            <person name="Goffeau A."/>
            <person name="Barbe V."/>
            <person name="Baret P."/>
            <person name="Baronian K."/>
            <person name="Beier S."/>
            <person name="Bleykasten C."/>
            <person name="Bode R."/>
            <person name="Casaregola S."/>
            <person name="Despons L."/>
            <person name="Fairhead C."/>
            <person name="Giersberg M."/>
            <person name="Gierski P."/>
            <person name="Hahnel U."/>
            <person name="Hartmann A."/>
            <person name="Jankowska D."/>
            <person name="Jubin C."/>
            <person name="Jung P."/>
            <person name="Lafontaine I."/>
            <person name="Leh-Louis V."/>
            <person name="Lemaire M."/>
            <person name="Marcet-Houben M."/>
            <person name="Mascher M."/>
            <person name="Morel G."/>
            <person name="Richard G.-F."/>
            <person name="Riechen J."/>
            <person name="Sacerdot C."/>
            <person name="Sarkar A."/>
            <person name="Savel G."/>
            <person name="Schacherer J."/>
            <person name="Sherman D."/>
            <person name="Straub M.-L."/>
            <person name="Stein N."/>
            <person name="Thierry A."/>
            <person name="Trautwein-Schult A."/>
            <person name="Westhof E."/>
            <person name="Worch S."/>
            <person name="Dujon B."/>
            <person name="Souciet J.-L."/>
            <person name="Wincker P."/>
            <person name="Scholz U."/>
            <person name="Neuveglise N."/>
        </authorList>
    </citation>
    <scope>NUCLEOTIDE SEQUENCE</scope>
    <source>
        <strain evidence="7">LS3</strain>
    </source>
</reference>
<dbReference type="PROSITE" id="PS50888">
    <property type="entry name" value="BHLH"/>
    <property type="match status" value="1"/>
</dbReference>
<evidence type="ECO:0000313" key="7">
    <source>
        <dbReference type="EMBL" id="CDP34459.1"/>
    </source>
</evidence>
<dbReference type="GO" id="GO:0046983">
    <property type="term" value="F:protein dimerization activity"/>
    <property type="evidence" value="ECO:0007669"/>
    <property type="project" value="InterPro"/>
</dbReference>
<keyword evidence="3" id="KW-0804">Transcription</keyword>
<feature type="domain" description="BHLH" evidence="6">
    <location>
        <begin position="103"/>
        <end position="162"/>
    </location>
</feature>
<sequence>MDPPPLELPQPAIPLLTTLASAAESATPLQRTTKRSQDRYIYGTESNKKSSPNSTRNSSATSSPSSTLPPPPSRNRTIIQQGPNTTNNAVTKTPTTAAERKHARKVAHSDIERRRRNKINQQFDALKSLIPACAQFKSSSGGDVGLHKLVILQHAVEYIEHLKSCLESVGREPPLSPPPDKDIVRTDQPSPSISPHWRPHDKLNILYSAAAASEATPTQSPSPYLLAANTGESTPILQPSPRADATAQDRSPPRYDSQKSVTRMSISNLLS</sequence>
<keyword evidence="4" id="KW-0539">Nucleus</keyword>
<name>A0A060T113_BLAAD</name>
<feature type="compositionally biased region" description="Low complexity" evidence="5">
    <location>
        <begin position="84"/>
        <end position="97"/>
    </location>
</feature>
<dbReference type="PANTHER" id="PTHR46117:SF3">
    <property type="entry name" value="FI24210P1"/>
    <property type="match status" value="1"/>
</dbReference>
<feature type="compositionally biased region" description="Low complexity" evidence="5">
    <location>
        <begin position="49"/>
        <end position="66"/>
    </location>
</feature>
<evidence type="ECO:0000256" key="4">
    <source>
        <dbReference type="ARBA" id="ARBA00023242"/>
    </source>
</evidence>
<proteinExistence type="predicted"/>
<evidence type="ECO:0000256" key="2">
    <source>
        <dbReference type="ARBA" id="ARBA00023015"/>
    </source>
</evidence>
<evidence type="ECO:0000256" key="3">
    <source>
        <dbReference type="ARBA" id="ARBA00023163"/>
    </source>
</evidence>
<feature type="compositionally biased region" description="Polar residues" evidence="5">
    <location>
        <begin position="258"/>
        <end position="271"/>
    </location>
</feature>
<feature type="region of interest" description="Disordered" evidence="5">
    <location>
        <begin position="216"/>
        <end position="271"/>
    </location>
</feature>
<protein>
    <submittedName>
        <fullName evidence="7">ARAD1C12980p</fullName>
    </submittedName>
</protein>
<evidence type="ECO:0000256" key="1">
    <source>
        <dbReference type="ARBA" id="ARBA00004123"/>
    </source>
</evidence>
<dbReference type="SMART" id="SM00353">
    <property type="entry name" value="HLH"/>
    <property type="match status" value="1"/>
</dbReference>
<accession>A0A060T113</accession>
<organism evidence="7">
    <name type="scientific">Blastobotrys adeninivorans</name>
    <name type="common">Yeast</name>
    <name type="synonym">Arxula adeninivorans</name>
    <dbReference type="NCBI Taxonomy" id="409370"/>
    <lineage>
        <taxon>Eukaryota</taxon>
        <taxon>Fungi</taxon>
        <taxon>Dikarya</taxon>
        <taxon>Ascomycota</taxon>
        <taxon>Saccharomycotina</taxon>
        <taxon>Dipodascomycetes</taxon>
        <taxon>Dipodascales</taxon>
        <taxon>Trichomonascaceae</taxon>
        <taxon>Blastobotrys</taxon>
    </lineage>
</organism>
<reference evidence="7" key="1">
    <citation type="submission" date="2014-02" db="EMBL/GenBank/DDBJ databases">
        <authorList>
            <person name="Genoscope - CEA"/>
        </authorList>
    </citation>
    <scope>NUCLEOTIDE SEQUENCE</scope>
    <source>
        <strain evidence="7">LS3</strain>
    </source>
</reference>
<feature type="region of interest" description="Disordered" evidence="5">
    <location>
        <begin position="169"/>
        <end position="198"/>
    </location>
</feature>
<dbReference type="EMBL" id="HG937693">
    <property type="protein sequence ID" value="CDP34459.1"/>
    <property type="molecule type" value="Genomic_DNA"/>
</dbReference>
<dbReference type="InterPro" id="IPR051732">
    <property type="entry name" value="USF"/>
</dbReference>
<dbReference type="Gene3D" id="4.10.280.10">
    <property type="entry name" value="Helix-loop-helix DNA-binding domain"/>
    <property type="match status" value="1"/>
</dbReference>
<dbReference type="PANTHER" id="PTHR46117">
    <property type="entry name" value="FI24210P1"/>
    <property type="match status" value="1"/>
</dbReference>
<gene>
    <name evidence="7" type="ORF">GNLVRS02_ARAD1C12980g</name>
</gene>
<feature type="region of interest" description="Disordered" evidence="5">
    <location>
        <begin position="22"/>
        <end position="116"/>
    </location>
</feature>
<dbReference type="GO" id="GO:0000978">
    <property type="term" value="F:RNA polymerase II cis-regulatory region sequence-specific DNA binding"/>
    <property type="evidence" value="ECO:0007669"/>
    <property type="project" value="TreeGrafter"/>
</dbReference>